<organism evidence="2 3">
    <name type="scientific">Spirosoma aureum</name>
    <dbReference type="NCBI Taxonomy" id="2692134"/>
    <lineage>
        <taxon>Bacteria</taxon>
        <taxon>Pseudomonadati</taxon>
        <taxon>Bacteroidota</taxon>
        <taxon>Cytophagia</taxon>
        <taxon>Cytophagales</taxon>
        <taxon>Cytophagaceae</taxon>
        <taxon>Spirosoma</taxon>
    </lineage>
</organism>
<evidence type="ECO:0008006" key="4">
    <source>
        <dbReference type="Google" id="ProtNLM"/>
    </source>
</evidence>
<evidence type="ECO:0000313" key="2">
    <source>
        <dbReference type="EMBL" id="QIP13261.1"/>
    </source>
</evidence>
<reference evidence="2 3" key="1">
    <citation type="submission" date="2020-03" db="EMBL/GenBank/DDBJ databases">
        <authorList>
            <person name="Kim M.K."/>
        </authorList>
    </citation>
    <scope>NUCLEOTIDE SEQUENCE [LARGE SCALE GENOMIC DNA]</scope>
    <source>
        <strain evidence="2 3">BT328</strain>
    </source>
</reference>
<dbReference type="RefSeq" id="WP_167208154.1">
    <property type="nucleotide sequence ID" value="NZ_CP050063.1"/>
</dbReference>
<dbReference type="EMBL" id="CP050063">
    <property type="protein sequence ID" value="QIP13261.1"/>
    <property type="molecule type" value="Genomic_DNA"/>
</dbReference>
<dbReference type="KEGG" id="spib:G8759_11795"/>
<sequence length="420" mass="46964">MISEEDTWVRCRRLVEQKVGWGDSEHWQNRDFEQLSEQILAETGVSLSVSTLKRLWGRIRYDSVPTPTTLDTLARFVGHDSWRSFRQKDTGNQSLVIPEPQQEPLPEPRVLPVTPRIGRWLTASLLSLLLVICIVWAYRQRDTTLRYGPVSFASRPVAKGAPNTVIFQYDATDSNADSVFIQQSWDPRLRARVDKTGHTYTSTYYYPGYYRAKLVLNDSIVREHDVFVASDGWLGTVDREPIPLYLRANTVKKSGEVSITQADLQTVGISLTGDIPETSLFLIDSTGIVDGRHFVFETAVRSTFSQGKAVCQPVSIALLCSTGFHRIPLSVPGCVGELRLVTGNTMVSGQTTDLTGLGVDFSRWVLVRYEVNGKKASVYVNNRLVYQGNESGDVGQVVGLRYGFLGTGTVKFARFQNVDL</sequence>
<dbReference type="AlphaFoldDB" id="A0A6G9ALB5"/>
<accession>A0A6G9ALB5</accession>
<keyword evidence="1" id="KW-1133">Transmembrane helix</keyword>
<dbReference type="Proteomes" id="UP000501802">
    <property type="component" value="Chromosome"/>
</dbReference>
<gene>
    <name evidence="2" type="ORF">G8759_11795</name>
</gene>
<evidence type="ECO:0000256" key="1">
    <source>
        <dbReference type="SAM" id="Phobius"/>
    </source>
</evidence>
<name>A0A6G9ALB5_9BACT</name>
<feature type="transmembrane region" description="Helical" evidence="1">
    <location>
        <begin position="117"/>
        <end position="138"/>
    </location>
</feature>
<keyword evidence="3" id="KW-1185">Reference proteome</keyword>
<evidence type="ECO:0000313" key="3">
    <source>
        <dbReference type="Proteomes" id="UP000501802"/>
    </source>
</evidence>
<proteinExistence type="predicted"/>
<protein>
    <recommendedName>
        <fullName evidence="4">PKD domain-containing protein</fullName>
    </recommendedName>
</protein>
<keyword evidence="1" id="KW-0472">Membrane</keyword>
<keyword evidence="1" id="KW-0812">Transmembrane</keyword>